<feature type="region of interest" description="Disordered" evidence="10">
    <location>
        <begin position="335"/>
        <end position="355"/>
    </location>
</feature>
<dbReference type="GO" id="GO:0005524">
    <property type="term" value="F:ATP binding"/>
    <property type="evidence" value="ECO:0007669"/>
    <property type="project" value="UniProtKB-UniRule"/>
</dbReference>
<proteinExistence type="predicted"/>
<evidence type="ECO:0000256" key="5">
    <source>
        <dbReference type="ARBA" id="ARBA00022777"/>
    </source>
</evidence>
<dbReference type="PANTHER" id="PTHR24363">
    <property type="entry name" value="SERINE/THREONINE PROTEIN KINASE"/>
    <property type="match status" value="1"/>
</dbReference>
<dbReference type="STRING" id="1173027.Mic7113_2640"/>
<feature type="compositionally biased region" description="Polar residues" evidence="10">
    <location>
        <begin position="492"/>
        <end position="522"/>
    </location>
</feature>
<evidence type="ECO:0000256" key="3">
    <source>
        <dbReference type="ARBA" id="ARBA00022679"/>
    </source>
</evidence>
<evidence type="ECO:0000313" key="13">
    <source>
        <dbReference type="Proteomes" id="UP000010471"/>
    </source>
</evidence>
<feature type="region of interest" description="Disordered" evidence="10">
    <location>
        <begin position="402"/>
        <end position="430"/>
    </location>
</feature>
<feature type="domain" description="Protein kinase" evidence="11">
    <location>
        <begin position="28"/>
        <end position="298"/>
    </location>
</feature>
<keyword evidence="3" id="KW-0808">Transferase</keyword>
<evidence type="ECO:0000256" key="1">
    <source>
        <dbReference type="ARBA" id="ARBA00012513"/>
    </source>
</evidence>
<comment type="catalytic activity">
    <reaction evidence="7">
        <text>L-threonyl-[protein] + ATP = O-phospho-L-threonyl-[protein] + ADP + H(+)</text>
        <dbReference type="Rhea" id="RHEA:46608"/>
        <dbReference type="Rhea" id="RHEA-COMP:11060"/>
        <dbReference type="Rhea" id="RHEA-COMP:11605"/>
        <dbReference type="ChEBI" id="CHEBI:15378"/>
        <dbReference type="ChEBI" id="CHEBI:30013"/>
        <dbReference type="ChEBI" id="CHEBI:30616"/>
        <dbReference type="ChEBI" id="CHEBI:61977"/>
        <dbReference type="ChEBI" id="CHEBI:456216"/>
        <dbReference type="EC" id="2.7.11.1"/>
    </reaction>
</comment>
<reference evidence="12 13" key="1">
    <citation type="submission" date="2012-06" db="EMBL/GenBank/DDBJ databases">
        <title>Finished chromosome of genome of Microcoleus sp. PCC 7113.</title>
        <authorList>
            <consortium name="US DOE Joint Genome Institute"/>
            <person name="Gugger M."/>
            <person name="Coursin T."/>
            <person name="Rippka R."/>
            <person name="Tandeau De Marsac N."/>
            <person name="Huntemann M."/>
            <person name="Wei C.-L."/>
            <person name="Han J."/>
            <person name="Detter J.C."/>
            <person name="Han C."/>
            <person name="Tapia R."/>
            <person name="Chen A."/>
            <person name="Kyrpides N."/>
            <person name="Mavromatis K."/>
            <person name="Markowitz V."/>
            <person name="Szeto E."/>
            <person name="Ivanova N."/>
            <person name="Pagani I."/>
            <person name="Pati A."/>
            <person name="Goodwin L."/>
            <person name="Nordberg H.P."/>
            <person name="Cantor M.N."/>
            <person name="Hua S.X."/>
            <person name="Woyke T."/>
            <person name="Kerfeld C.A."/>
        </authorList>
    </citation>
    <scope>NUCLEOTIDE SEQUENCE [LARGE SCALE GENOMIC DNA]</scope>
    <source>
        <strain evidence="12 13">PCC 7113</strain>
    </source>
</reference>
<evidence type="ECO:0000256" key="2">
    <source>
        <dbReference type="ARBA" id="ARBA00022527"/>
    </source>
</evidence>
<keyword evidence="6 9" id="KW-0067">ATP-binding</keyword>
<dbReference type="GO" id="GO:0004674">
    <property type="term" value="F:protein serine/threonine kinase activity"/>
    <property type="evidence" value="ECO:0007669"/>
    <property type="project" value="UniProtKB-KW"/>
</dbReference>
<evidence type="ECO:0000256" key="9">
    <source>
        <dbReference type="PROSITE-ProRule" id="PRU10141"/>
    </source>
</evidence>
<dbReference type="OrthoDB" id="428645at2"/>
<feature type="binding site" evidence="9">
    <location>
        <position position="59"/>
    </location>
    <ligand>
        <name>ATP</name>
        <dbReference type="ChEBI" id="CHEBI:30616"/>
    </ligand>
</feature>
<dbReference type="PROSITE" id="PS50011">
    <property type="entry name" value="PROTEIN_KINASE_DOM"/>
    <property type="match status" value="1"/>
</dbReference>
<dbReference type="PROSITE" id="PS00107">
    <property type="entry name" value="PROTEIN_KINASE_ATP"/>
    <property type="match status" value="1"/>
</dbReference>
<dbReference type="eggNOG" id="COG0515">
    <property type="taxonomic scope" value="Bacteria"/>
</dbReference>
<keyword evidence="2 12" id="KW-0723">Serine/threonine-protein kinase</keyword>
<keyword evidence="5 12" id="KW-0418">Kinase</keyword>
<organism evidence="12 13">
    <name type="scientific">Allocoleopsis franciscana PCC 7113</name>
    <dbReference type="NCBI Taxonomy" id="1173027"/>
    <lineage>
        <taxon>Bacteria</taxon>
        <taxon>Bacillati</taxon>
        <taxon>Cyanobacteriota</taxon>
        <taxon>Cyanophyceae</taxon>
        <taxon>Coleofasciculales</taxon>
        <taxon>Coleofasciculaceae</taxon>
        <taxon>Allocoleopsis</taxon>
        <taxon>Allocoleopsis franciscana</taxon>
    </lineage>
</organism>
<dbReference type="AlphaFoldDB" id="K9WDW2"/>
<dbReference type="SUPFAM" id="SSF56112">
    <property type="entry name" value="Protein kinase-like (PK-like)"/>
    <property type="match status" value="1"/>
</dbReference>
<dbReference type="PATRIC" id="fig|1173027.3.peg.2904"/>
<evidence type="ECO:0000256" key="6">
    <source>
        <dbReference type="ARBA" id="ARBA00022840"/>
    </source>
</evidence>
<name>K9WDW2_9CYAN</name>
<dbReference type="EC" id="2.7.11.1" evidence="1"/>
<evidence type="ECO:0000256" key="8">
    <source>
        <dbReference type="ARBA" id="ARBA00048679"/>
    </source>
</evidence>
<dbReference type="InterPro" id="IPR000719">
    <property type="entry name" value="Prot_kinase_dom"/>
</dbReference>
<gene>
    <name evidence="12" type="ORF">Mic7113_2640</name>
</gene>
<evidence type="ECO:0000256" key="7">
    <source>
        <dbReference type="ARBA" id="ARBA00047899"/>
    </source>
</evidence>
<evidence type="ECO:0000313" key="12">
    <source>
        <dbReference type="EMBL" id="AFZ18428.1"/>
    </source>
</evidence>
<evidence type="ECO:0000259" key="11">
    <source>
        <dbReference type="PROSITE" id="PS50011"/>
    </source>
</evidence>
<protein>
    <recommendedName>
        <fullName evidence="1">non-specific serine/threonine protein kinase</fullName>
        <ecNumber evidence="1">2.7.11.1</ecNumber>
    </recommendedName>
</protein>
<dbReference type="InterPro" id="IPR017441">
    <property type="entry name" value="Protein_kinase_ATP_BS"/>
</dbReference>
<dbReference type="KEGG" id="mic:Mic7113_2640"/>
<dbReference type="SMART" id="SM00220">
    <property type="entry name" value="S_TKc"/>
    <property type="match status" value="1"/>
</dbReference>
<dbReference type="HOGENOM" id="CLU_000288_135_5_3"/>
<comment type="catalytic activity">
    <reaction evidence="8">
        <text>L-seryl-[protein] + ATP = O-phospho-L-seryl-[protein] + ADP + H(+)</text>
        <dbReference type="Rhea" id="RHEA:17989"/>
        <dbReference type="Rhea" id="RHEA-COMP:9863"/>
        <dbReference type="Rhea" id="RHEA-COMP:11604"/>
        <dbReference type="ChEBI" id="CHEBI:15378"/>
        <dbReference type="ChEBI" id="CHEBI:29999"/>
        <dbReference type="ChEBI" id="CHEBI:30616"/>
        <dbReference type="ChEBI" id="CHEBI:83421"/>
        <dbReference type="ChEBI" id="CHEBI:456216"/>
        <dbReference type="EC" id="2.7.11.1"/>
    </reaction>
</comment>
<accession>K9WDW2</accession>
<dbReference type="Gene3D" id="1.10.510.10">
    <property type="entry name" value="Transferase(Phosphotransferase) domain 1"/>
    <property type="match status" value="1"/>
</dbReference>
<dbReference type="InterPro" id="IPR011009">
    <property type="entry name" value="Kinase-like_dom_sf"/>
</dbReference>
<evidence type="ECO:0000256" key="10">
    <source>
        <dbReference type="SAM" id="MobiDB-lite"/>
    </source>
</evidence>
<evidence type="ECO:0000256" key="4">
    <source>
        <dbReference type="ARBA" id="ARBA00022741"/>
    </source>
</evidence>
<keyword evidence="4 9" id="KW-0547">Nucleotide-binding</keyword>
<dbReference type="Pfam" id="PF00069">
    <property type="entry name" value="Pkinase"/>
    <property type="match status" value="1"/>
</dbReference>
<dbReference type="Proteomes" id="UP000010471">
    <property type="component" value="Chromosome"/>
</dbReference>
<sequence length="692" mass="76183">MEPSVTSQKTVENNSMVDMIGQLLARRYQILRVLGAGAFGQTYVAQDTHIPGNPTCVVKHLKPATNSPKLLETARELFQREAETLVKLGKHEQIPQLLAYFEEDQEFYLVQEFIEGHTLSHELQPGQRWSETQVIPLLSEVLEILEFVHSYGVIHRDIKPDNIMRRACDQKLVLIDFGAIKQVQIQPLNQPGQEPSVATSIRIGTPGYTPTEQDWGKPRHNSDLYALGIVAIQALTGLYPHQFPEDDETGELFWQHQTEVSSGVATILTKMVRYHFKDRYQSATEALQALQQLSHPSLTVHDNVMDQVSHDVPEPLLSRIAPTVQPSAVPTTRLNTTSSFSGNPTRLQVRGQTHSSCTSRHRLSLLMKIGVVMLVSVGGGYAYRQGYLSNLGLTSTSTANSIPIGTPTPQSDSTVHSKPTALSTANSNATPNLVRTDTLITNSNTTDNLVRTDTLIPSSDATPNLVRTVSLITNSDTTPNLVKKGTLITNSDTTPNLVKISQSSNQPDASESFSDNGSSQLKNAKKAAREGNFKRAIALAEQISSKSSVYQQSLNEIAQWQGEQRQQRIKQQAEIRARTLLAKARDVANQGEETDMKTAIRIAEEAIAQVSPDHKISREAQNAIAQWQQQATAKPEQEAVASSYKCSCQPNDLDTQQAVTLTESQSDLTGSSCSINEVPETPVLRAWVCSKQ</sequence>
<dbReference type="EMBL" id="CP003630">
    <property type="protein sequence ID" value="AFZ18428.1"/>
    <property type="molecule type" value="Genomic_DNA"/>
</dbReference>
<dbReference type="PANTHER" id="PTHR24363:SF0">
    <property type="entry name" value="SERINE_THREONINE KINASE LIKE DOMAIN CONTAINING 1"/>
    <property type="match status" value="1"/>
</dbReference>
<dbReference type="CDD" id="cd14014">
    <property type="entry name" value="STKc_PknB_like"/>
    <property type="match status" value="1"/>
</dbReference>
<feature type="region of interest" description="Disordered" evidence="10">
    <location>
        <begin position="492"/>
        <end position="527"/>
    </location>
</feature>
<dbReference type="Gene3D" id="3.30.200.20">
    <property type="entry name" value="Phosphorylase Kinase, domain 1"/>
    <property type="match status" value="1"/>
</dbReference>
<keyword evidence="13" id="KW-1185">Reference proteome</keyword>